<keyword evidence="5 8" id="KW-0274">FAD</keyword>
<dbReference type="HOGENOM" id="CLU_010348_2_2_4"/>
<dbReference type="InterPro" id="IPR036155">
    <property type="entry name" value="Crypto/Photolyase_N_sf"/>
</dbReference>
<dbReference type="PROSITE" id="PS00691">
    <property type="entry name" value="DNA_PHOTOLYASES_1_2"/>
    <property type="match status" value="1"/>
</dbReference>
<dbReference type="STRING" id="62928.azo3458"/>
<dbReference type="PANTHER" id="PTHR11455:SF9">
    <property type="entry name" value="CRYPTOCHROME CIRCADIAN CLOCK 5 ISOFORM X1"/>
    <property type="match status" value="1"/>
</dbReference>
<evidence type="ECO:0000313" key="12">
    <source>
        <dbReference type="EMBL" id="CAL96074.1"/>
    </source>
</evidence>
<protein>
    <recommendedName>
        <fullName evidence="3">Deoxyribodipyrimidine photo-lyase</fullName>
        <ecNumber evidence="2">4.1.99.3</ecNumber>
    </recommendedName>
</protein>
<evidence type="ECO:0000313" key="13">
    <source>
        <dbReference type="Proteomes" id="UP000002588"/>
    </source>
</evidence>
<dbReference type="InterPro" id="IPR002081">
    <property type="entry name" value="Cryptochrome/DNA_photolyase_1"/>
</dbReference>
<sequence>MSAACVLPLGDNPLPSLPITQCLMTVALVWFRRDLRCVDHAALYHALREHERVYCAFVFDTDILDALPTRADRRVEFIHAAVVELDRALEALSREAGGSGSGLIVRHGRAQEAIPALAQALGVDAVYVNRDYEPAAIARDRAVAERLAEHGRTLRDFKDQVIFDRDEVLTQAGQPFSVFTPYKNAWLRKLDPFYLQAYPIAPRARRLAPKPAGEGVPALGRIGFEPTDLRGLALPTGASGARALFGDFCGRIEDYRIARDFPAVKGVSYLSTHLRFGTIPVRELAAYAVHQGGAGAQTWLSELIWRDFYQMILWHHPRVVDQAFRPEFDRIRWDDAPALFDAWREGRTGYPIVDAGMRQLLRSGYMHNRLRMIVASFLTKDLGVDWRLGERHFAAHLNDYDLAANNGGWQWAASTGCDAQPYFRIFNPVTQSQKFDPEGRFIRRYVPELARVPDRHIHAPWQMDAATQSRACVQIGRDYPAPVVDHALARERTLARFAVTKGG</sequence>
<dbReference type="PRINTS" id="PR00147">
    <property type="entry name" value="DNAPHOTLYASE"/>
</dbReference>
<dbReference type="Gene3D" id="3.40.50.620">
    <property type="entry name" value="HUPs"/>
    <property type="match status" value="1"/>
</dbReference>
<dbReference type="SUPFAM" id="SSF52425">
    <property type="entry name" value="Cryptochrome/photolyase, N-terminal domain"/>
    <property type="match status" value="1"/>
</dbReference>
<dbReference type="EC" id="4.1.99.3" evidence="2"/>
<evidence type="ECO:0000256" key="9">
    <source>
        <dbReference type="PIRSR" id="PIRSR602081-2"/>
    </source>
</evidence>
<evidence type="ECO:0000256" key="6">
    <source>
        <dbReference type="ARBA" id="ARBA00022991"/>
    </source>
</evidence>
<evidence type="ECO:0000256" key="4">
    <source>
        <dbReference type="ARBA" id="ARBA00022630"/>
    </source>
</evidence>
<dbReference type="Proteomes" id="UP000002588">
    <property type="component" value="Chromosome"/>
</dbReference>
<dbReference type="PROSITE" id="PS51645">
    <property type="entry name" value="PHR_CRY_ALPHA_BETA"/>
    <property type="match status" value="1"/>
</dbReference>
<feature type="binding site" evidence="8">
    <location>
        <position position="299"/>
    </location>
    <ligand>
        <name>FAD</name>
        <dbReference type="ChEBI" id="CHEBI:57692"/>
    </ligand>
</feature>
<comment type="cofactor">
    <cofactor evidence="1">
        <name>(6R)-5,10-methylene-5,6,7,8-tetrahydrofolate</name>
        <dbReference type="ChEBI" id="CHEBI:15636"/>
    </cofactor>
</comment>
<feature type="site" description="Electron transfer via tryptophanyl radical" evidence="9">
    <location>
        <position position="386"/>
    </location>
</feature>
<feature type="domain" description="Photolyase/cryptochrome alpha/beta" evidence="11">
    <location>
        <begin position="25"/>
        <end position="162"/>
    </location>
</feature>
<evidence type="ECO:0000256" key="8">
    <source>
        <dbReference type="PIRSR" id="PIRSR602081-1"/>
    </source>
</evidence>
<dbReference type="GO" id="GO:0071949">
    <property type="term" value="F:FAD binding"/>
    <property type="evidence" value="ECO:0007669"/>
    <property type="project" value="TreeGrafter"/>
</dbReference>
<keyword evidence="13" id="KW-1185">Reference proteome</keyword>
<feature type="binding site" evidence="8">
    <location>
        <begin position="399"/>
        <end position="401"/>
    </location>
    <ligand>
        <name>FAD</name>
        <dbReference type="ChEBI" id="CHEBI:57692"/>
    </ligand>
</feature>
<comment type="similarity">
    <text evidence="10">Belongs to the DNA photolyase family.</text>
</comment>
<accession>A1KB68</accession>
<dbReference type="Pfam" id="PF00875">
    <property type="entry name" value="DNA_photolyase"/>
    <property type="match status" value="1"/>
</dbReference>
<dbReference type="GO" id="GO:0003904">
    <property type="term" value="F:deoxyribodipyrimidine photo-lyase activity"/>
    <property type="evidence" value="ECO:0007669"/>
    <property type="project" value="UniProtKB-EC"/>
</dbReference>
<dbReference type="InterPro" id="IPR018394">
    <property type="entry name" value="DNA_photolyase_1_CS_C"/>
</dbReference>
<gene>
    <name evidence="12" type="primary">phrB</name>
    <name evidence="12" type="ordered locus">azo3458</name>
</gene>
<comment type="cofactor">
    <cofactor evidence="8">
        <name>FAD</name>
        <dbReference type="ChEBI" id="CHEBI:57692"/>
    </cofactor>
    <text evidence="8">Binds 1 FAD per subunit.</text>
</comment>
<evidence type="ECO:0000256" key="5">
    <source>
        <dbReference type="ARBA" id="ARBA00022827"/>
    </source>
</evidence>
<name>A1KB68_AZOSB</name>
<dbReference type="PROSITE" id="PS00394">
    <property type="entry name" value="DNA_PHOTOLYASES_1_1"/>
    <property type="match status" value="1"/>
</dbReference>
<dbReference type="EMBL" id="AM406670">
    <property type="protein sequence ID" value="CAL96074.1"/>
    <property type="molecule type" value="Genomic_DNA"/>
</dbReference>
<dbReference type="Gene3D" id="1.10.579.10">
    <property type="entry name" value="DNA Cyclobutane Dipyrimidine Photolyase, subunit A, domain 3"/>
    <property type="match status" value="1"/>
</dbReference>
<dbReference type="GO" id="GO:0000719">
    <property type="term" value="P:photoreactive repair"/>
    <property type="evidence" value="ECO:0007669"/>
    <property type="project" value="UniProtKB-ARBA"/>
</dbReference>
<feature type="binding site" evidence="8">
    <location>
        <begin position="302"/>
        <end position="309"/>
    </location>
    <ligand>
        <name>FAD</name>
        <dbReference type="ChEBI" id="CHEBI:57692"/>
    </ligand>
</feature>
<comment type="catalytic activity">
    <reaction evidence="7">
        <text>cyclobutadipyrimidine (in DNA) = 2 pyrimidine residues (in DNA).</text>
        <dbReference type="EC" id="4.1.99.3"/>
    </reaction>
</comment>
<evidence type="ECO:0000259" key="11">
    <source>
        <dbReference type="PROSITE" id="PS51645"/>
    </source>
</evidence>
<dbReference type="AlphaFoldDB" id="A1KB68"/>
<keyword evidence="6 10" id="KW-0157">Chromophore</keyword>
<evidence type="ECO:0000256" key="7">
    <source>
        <dbReference type="ARBA" id="ARBA00033999"/>
    </source>
</evidence>
<dbReference type="InterPro" id="IPR036134">
    <property type="entry name" value="Crypto/Photolyase_FAD-like_sf"/>
</dbReference>
<dbReference type="SUPFAM" id="SSF48173">
    <property type="entry name" value="Cryptochrome/photolyase FAD-binding domain"/>
    <property type="match status" value="1"/>
</dbReference>
<organism evidence="12 13">
    <name type="scientific">Azoarcus sp. (strain BH72)</name>
    <dbReference type="NCBI Taxonomy" id="418699"/>
    <lineage>
        <taxon>Bacteria</taxon>
        <taxon>Pseudomonadati</taxon>
        <taxon>Pseudomonadota</taxon>
        <taxon>Betaproteobacteria</taxon>
        <taxon>Rhodocyclales</taxon>
        <taxon>Zoogloeaceae</taxon>
        <taxon>Azoarcus</taxon>
    </lineage>
</organism>
<dbReference type="InterPro" id="IPR014729">
    <property type="entry name" value="Rossmann-like_a/b/a_fold"/>
</dbReference>
<dbReference type="InterPro" id="IPR006050">
    <property type="entry name" value="DNA_photolyase_N"/>
</dbReference>
<dbReference type="KEGG" id="azo:azo3458"/>
<dbReference type="Gene3D" id="1.25.40.80">
    <property type="match status" value="1"/>
</dbReference>
<evidence type="ECO:0000256" key="3">
    <source>
        <dbReference type="ARBA" id="ARBA00014046"/>
    </source>
</evidence>
<feature type="binding site" evidence="8">
    <location>
        <position position="255"/>
    </location>
    <ligand>
        <name>FAD</name>
        <dbReference type="ChEBI" id="CHEBI:57692"/>
    </ligand>
</feature>
<evidence type="ECO:0000256" key="10">
    <source>
        <dbReference type="RuleBase" id="RU004182"/>
    </source>
</evidence>
<keyword evidence="4 8" id="KW-0285">Flavoprotein</keyword>
<keyword evidence="12" id="KW-0456">Lyase</keyword>
<dbReference type="GO" id="GO:0003677">
    <property type="term" value="F:DNA binding"/>
    <property type="evidence" value="ECO:0007669"/>
    <property type="project" value="TreeGrafter"/>
</dbReference>
<dbReference type="PANTHER" id="PTHR11455">
    <property type="entry name" value="CRYPTOCHROME"/>
    <property type="match status" value="1"/>
</dbReference>
<feature type="site" description="Electron transfer via tryptophanyl radical" evidence="9">
    <location>
        <position position="409"/>
    </location>
</feature>
<proteinExistence type="inferred from homology"/>
<reference evidence="12 13" key="1">
    <citation type="journal article" date="2006" name="Nat. Biotechnol.">
        <title>Complete genome of the mutualistic, N2-fixing grass endophyte Azoarcus sp. strain BH72.</title>
        <authorList>
            <person name="Krause A."/>
            <person name="Ramakumar A."/>
            <person name="Bartels D."/>
            <person name="Battistoni F."/>
            <person name="Bekel T."/>
            <person name="Boch J."/>
            <person name="Boehm M."/>
            <person name="Friedrich F."/>
            <person name="Hurek T."/>
            <person name="Krause L."/>
            <person name="Linke B."/>
            <person name="McHardy A.C."/>
            <person name="Sarkar A."/>
            <person name="Schneiker S."/>
            <person name="Syed A.A."/>
            <person name="Thauer R."/>
            <person name="Vorhoelter F.-J."/>
            <person name="Weidner S."/>
            <person name="Puehler A."/>
            <person name="Reinhold-Hurek B."/>
            <person name="Kaiser O."/>
            <person name="Goesmann A."/>
        </authorList>
    </citation>
    <scope>NUCLEOTIDE SEQUENCE [LARGE SCALE GENOMIC DNA]</scope>
    <source>
        <strain evidence="12 13">BH72</strain>
    </source>
</reference>
<evidence type="ECO:0000256" key="1">
    <source>
        <dbReference type="ARBA" id="ARBA00001932"/>
    </source>
</evidence>
<dbReference type="InterPro" id="IPR005101">
    <property type="entry name" value="Cryptochr/Photolyase_FAD-bd"/>
</dbReference>
<evidence type="ECO:0000256" key="2">
    <source>
        <dbReference type="ARBA" id="ARBA00013149"/>
    </source>
</evidence>
<dbReference type="FunFam" id="1.10.579.10:FF:000003">
    <property type="entry name" value="Deoxyribodipyrimidine photo-lyase"/>
    <property type="match status" value="1"/>
</dbReference>
<dbReference type="eggNOG" id="COG0415">
    <property type="taxonomic scope" value="Bacteria"/>
</dbReference>
<feature type="site" description="Electron transfer via tryptophanyl radical" evidence="9">
    <location>
        <position position="333"/>
    </location>
</feature>
<dbReference type="Pfam" id="PF03441">
    <property type="entry name" value="FAD_binding_7"/>
    <property type="match status" value="1"/>
</dbReference>
<dbReference type="GO" id="GO:0009416">
    <property type="term" value="P:response to light stimulus"/>
    <property type="evidence" value="ECO:0007669"/>
    <property type="project" value="TreeGrafter"/>
</dbReference>